<name>B8A1M3_MAIZE</name>
<organism evidence="2">
    <name type="scientific">Zea mays</name>
    <name type="common">Maize</name>
    <dbReference type="NCBI Taxonomy" id="4577"/>
    <lineage>
        <taxon>Eukaryota</taxon>
        <taxon>Viridiplantae</taxon>
        <taxon>Streptophyta</taxon>
        <taxon>Embryophyta</taxon>
        <taxon>Tracheophyta</taxon>
        <taxon>Spermatophyta</taxon>
        <taxon>Magnoliopsida</taxon>
        <taxon>Liliopsida</taxon>
        <taxon>Poales</taxon>
        <taxon>Poaceae</taxon>
        <taxon>PACMAD clade</taxon>
        <taxon>Panicoideae</taxon>
        <taxon>Andropogonodae</taxon>
        <taxon>Andropogoneae</taxon>
        <taxon>Tripsacinae</taxon>
        <taxon>Zea</taxon>
    </lineage>
</organism>
<feature type="compositionally biased region" description="Basic and acidic residues" evidence="1">
    <location>
        <begin position="1"/>
        <end position="13"/>
    </location>
</feature>
<feature type="region of interest" description="Disordered" evidence="1">
    <location>
        <begin position="1"/>
        <end position="60"/>
    </location>
</feature>
<feature type="compositionally biased region" description="Basic and acidic residues" evidence="1">
    <location>
        <begin position="23"/>
        <end position="37"/>
    </location>
</feature>
<reference evidence="2" key="2">
    <citation type="submission" date="2012-06" db="EMBL/GenBank/DDBJ databases">
        <authorList>
            <person name="Yu Y."/>
            <person name="Currie J."/>
            <person name="Lomeli R."/>
            <person name="Angelova A."/>
            <person name="Collura K."/>
            <person name="Wissotski M."/>
            <person name="Campos D."/>
            <person name="Kudrna D."/>
            <person name="Golser W."/>
            <person name="Ashely E."/>
            <person name="Descour A."/>
            <person name="Fernandes J."/>
            <person name="Soderlund C."/>
            <person name="Walbot V."/>
        </authorList>
    </citation>
    <scope>NUCLEOTIDE SEQUENCE</scope>
    <source>
        <strain evidence="2">B73</strain>
    </source>
</reference>
<protein>
    <submittedName>
        <fullName evidence="2">Uncharacterized protein</fullName>
    </submittedName>
</protein>
<accession>B8A1M3</accession>
<proteinExistence type="evidence at transcript level"/>
<dbReference type="AlphaFoldDB" id="B8A1M3"/>
<evidence type="ECO:0000256" key="1">
    <source>
        <dbReference type="SAM" id="MobiDB-lite"/>
    </source>
</evidence>
<reference evidence="2" key="1">
    <citation type="journal article" date="2009" name="PLoS Genet.">
        <title>Sequencing, mapping, and analysis of 27,455 maize full-length cDNAs.</title>
        <authorList>
            <person name="Soderlund C."/>
            <person name="Descour A."/>
            <person name="Kudrna D."/>
            <person name="Bomhoff M."/>
            <person name="Boyd L."/>
            <person name="Currie J."/>
            <person name="Angelova A."/>
            <person name="Collura K."/>
            <person name="Wissotski M."/>
            <person name="Ashley E."/>
            <person name="Morrow D."/>
            <person name="Fernandes J."/>
            <person name="Walbot V."/>
            <person name="Yu Y."/>
        </authorList>
    </citation>
    <scope>NUCLEOTIDE SEQUENCE</scope>
    <source>
        <strain evidence="2">B73</strain>
    </source>
</reference>
<dbReference type="EMBL" id="BT055465">
    <property type="protein sequence ID" value="ACL54072.1"/>
    <property type="molecule type" value="mRNA"/>
</dbReference>
<evidence type="ECO:0000313" key="2">
    <source>
        <dbReference type="EMBL" id="ACL54072.1"/>
    </source>
</evidence>
<dbReference type="HOGENOM" id="CLU_2945040_0_0_1"/>
<sequence length="60" mass="6772">MDTRKIGVREGGTRENLSNSPEMLKRIDREAKNREESNLNENGSTGKQRKERNSAPSDPS</sequence>